<reference evidence="2" key="1">
    <citation type="journal article" date="2017" name="Nat. Commun.">
        <title>The North American bullfrog draft genome provides insight into hormonal regulation of long noncoding RNA.</title>
        <authorList>
            <person name="Hammond S.A."/>
            <person name="Warren R.L."/>
            <person name="Vandervalk B.P."/>
            <person name="Kucuk E."/>
            <person name="Khan H."/>
            <person name="Gibb E.A."/>
            <person name="Pandoh P."/>
            <person name="Kirk H."/>
            <person name="Zhao Y."/>
            <person name="Jones M."/>
            <person name="Mungall A.J."/>
            <person name="Coope R."/>
            <person name="Pleasance S."/>
            <person name="Moore R.A."/>
            <person name="Holt R.A."/>
            <person name="Round J.M."/>
            <person name="Ohora S."/>
            <person name="Walle B.V."/>
            <person name="Veldhoen N."/>
            <person name="Helbing C.C."/>
            <person name="Birol I."/>
        </authorList>
    </citation>
    <scope>NUCLEOTIDE SEQUENCE [LARGE SCALE GENOMIC DNA]</scope>
</reference>
<name>A0A2G9S181_AQUCT</name>
<organism evidence="1 2">
    <name type="scientific">Aquarana catesbeiana</name>
    <name type="common">American bullfrog</name>
    <name type="synonym">Rana catesbeiana</name>
    <dbReference type="NCBI Taxonomy" id="8400"/>
    <lineage>
        <taxon>Eukaryota</taxon>
        <taxon>Metazoa</taxon>
        <taxon>Chordata</taxon>
        <taxon>Craniata</taxon>
        <taxon>Vertebrata</taxon>
        <taxon>Euteleostomi</taxon>
        <taxon>Amphibia</taxon>
        <taxon>Batrachia</taxon>
        <taxon>Anura</taxon>
        <taxon>Neobatrachia</taxon>
        <taxon>Ranoidea</taxon>
        <taxon>Ranidae</taxon>
        <taxon>Aquarana</taxon>
    </lineage>
</organism>
<protein>
    <submittedName>
        <fullName evidence="1">Uncharacterized protein</fullName>
    </submittedName>
</protein>
<dbReference type="EMBL" id="KV929005">
    <property type="protein sequence ID" value="PIO33860.1"/>
    <property type="molecule type" value="Genomic_DNA"/>
</dbReference>
<evidence type="ECO:0000313" key="2">
    <source>
        <dbReference type="Proteomes" id="UP000228934"/>
    </source>
</evidence>
<accession>A0A2G9S181</accession>
<dbReference type="AlphaFoldDB" id="A0A2G9S181"/>
<gene>
    <name evidence="1" type="ORF">AB205_0104770</name>
</gene>
<keyword evidence="2" id="KW-1185">Reference proteome</keyword>
<proteinExistence type="predicted"/>
<dbReference type="Proteomes" id="UP000228934">
    <property type="component" value="Unassembled WGS sequence"/>
</dbReference>
<evidence type="ECO:0000313" key="1">
    <source>
        <dbReference type="EMBL" id="PIO33860.1"/>
    </source>
</evidence>
<sequence>MVHLGSWMTDAVWRLNILGSWQSHVLKLLLNSSSIHTSDL</sequence>